<feature type="domain" description="THIF-type NAD/FAD binding fold" evidence="2">
    <location>
        <begin position="43"/>
        <end position="335"/>
    </location>
</feature>
<dbReference type="GO" id="GO:0004792">
    <property type="term" value="F:thiosulfate-cyanide sulfurtransferase activity"/>
    <property type="evidence" value="ECO:0007669"/>
    <property type="project" value="TreeGrafter"/>
</dbReference>
<accession>A0A815E170</accession>
<evidence type="ECO:0000313" key="5">
    <source>
        <dbReference type="Proteomes" id="UP000663828"/>
    </source>
</evidence>
<dbReference type="InterPro" id="IPR000594">
    <property type="entry name" value="ThiF_NAD_FAD-bd"/>
</dbReference>
<keyword evidence="1" id="KW-0472">Membrane</keyword>
<keyword evidence="1" id="KW-0812">Transmembrane</keyword>
<evidence type="ECO:0000259" key="2">
    <source>
        <dbReference type="Pfam" id="PF00899"/>
    </source>
</evidence>
<evidence type="ECO:0000313" key="3">
    <source>
        <dbReference type="EMBL" id="CAF1300732.1"/>
    </source>
</evidence>
<dbReference type="GO" id="GO:0016779">
    <property type="term" value="F:nucleotidyltransferase activity"/>
    <property type="evidence" value="ECO:0007669"/>
    <property type="project" value="TreeGrafter"/>
</dbReference>
<dbReference type="InterPro" id="IPR035985">
    <property type="entry name" value="Ubiquitin-activating_enz"/>
</dbReference>
<feature type="transmembrane region" description="Helical" evidence="1">
    <location>
        <begin position="296"/>
        <end position="315"/>
    </location>
</feature>
<evidence type="ECO:0000256" key="1">
    <source>
        <dbReference type="SAM" id="Phobius"/>
    </source>
</evidence>
<gene>
    <name evidence="3" type="ORF">EDS130_LOCUS30590</name>
    <name evidence="4" type="ORF">XAT740_LOCUS36325</name>
</gene>
<dbReference type="Pfam" id="PF00899">
    <property type="entry name" value="ThiF"/>
    <property type="match status" value="1"/>
</dbReference>
<dbReference type="Proteomes" id="UP000663852">
    <property type="component" value="Unassembled WGS sequence"/>
</dbReference>
<dbReference type="InterPro" id="IPR045886">
    <property type="entry name" value="ThiF/MoeB/HesA"/>
</dbReference>
<dbReference type="GO" id="GO:0005737">
    <property type="term" value="C:cytoplasm"/>
    <property type="evidence" value="ECO:0007669"/>
    <property type="project" value="TreeGrafter"/>
</dbReference>
<dbReference type="EMBL" id="CAJNOR010003717">
    <property type="protein sequence ID" value="CAF1441123.1"/>
    <property type="molecule type" value="Genomic_DNA"/>
</dbReference>
<sequence length="373" mass="42142">MSDEVEVNATRKHSLNSVISDGEQPPVEIHGDVFDRQRVMKNFDQTLIEQQHAFVLGVGGIGSSIAMSLVRLGVDTIYLLDRDIIDASNLNRQILFSRLDVGQSKVEVAAKHLKEMHNLRTNIYYYHLDAVLNWSSVVDIAKKCTVIFNNIDYGAVFDHAVNSLCKSLSISYVAGSTYANNIEINLFSGLSNDSCWACHNSTNDSFKFSVKDLENTNDIQLFLRDMCFISGEQSQLFINEVLNELNLNQPSPSQLSTLFMPLYQKKVLRFLLPESIQKHQSIGFIPKDRTFPTRTVGSWIGVCVSGACLIVNTWVQYLMKKMNLNESTFHNWSQFNLSMFDGGYYTVGFPNEQNLRDCSICSNAKQIAEKTIK</sequence>
<dbReference type="Gene3D" id="3.40.50.720">
    <property type="entry name" value="NAD(P)-binding Rossmann-like Domain"/>
    <property type="match status" value="1"/>
</dbReference>
<evidence type="ECO:0000313" key="6">
    <source>
        <dbReference type="Proteomes" id="UP000663852"/>
    </source>
</evidence>
<organism evidence="3 6">
    <name type="scientific">Adineta ricciae</name>
    <name type="common">Rotifer</name>
    <dbReference type="NCBI Taxonomy" id="249248"/>
    <lineage>
        <taxon>Eukaryota</taxon>
        <taxon>Metazoa</taxon>
        <taxon>Spiralia</taxon>
        <taxon>Gnathifera</taxon>
        <taxon>Rotifera</taxon>
        <taxon>Eurotatoria</taxon>
        <taxon>Bdelloidea</taxon>
        <taxon>Adinetida</taxon>
        <taxon>Adinetidae</taxon>
        <taxon>Adineta</taxon>
    </lineage>
</organism>
<keyword evidence="1" id="KW-1133">Transmembrane helix</keyword>
<dbReference type="AlphaFoldDB" id="A0A815E170"/>
<dbReference type="OrthoDB" id="10008397at2759"/>
<proteinExistence type="predicted"/>
<comment type="caution">
    <text evidence="3">The sequence shown here is derived from an EMBL/GenBank/DDBJ whole genome shotgun (WGS) entry which is preliminary data.</text>
</comment>
<keyword evidence="5" id="KW-1185">Reference proteome</keyword>
<evidence type="ECO:0000313" key="4">
    <source>
        <dbReference type="EMBL" id="CAF1441123.1"/>
    </source>
</evidence>
<name>A0A815E170_ADIRI</name>
<dbReference type="PANTHER" id="PTHR10953">
    <property type="entry name" value="UBIQUITIN-ACTIVATING ENZYME E1"/>
    <property type="match status" value="1"/>
</dbReference>
<protein>
    <recommendedName>
        <fullName evidence="2">THIF-type NAD/FAD binding fold domain-containing protein</fullName>
    </recommendedName>
</protein>
<dbReference type="Proteomes" id="UP000663828">
    <property type="component" value="Unassembled WGS sequence"/>
</dbReference>
<dbReference type="PANTHER" id="PTHR10953:SF102">
    <property type="entry name" value="ADENYLYLTRANSFERASE AND SULFURTRANSFERASE MOCS3"/>
    <property type="match status" value="1"/>
</dbReference>
<dbReference type="GO" id="GO:0042292">
    <property type="term" value="F:URM1 activating enzyme activity"/>
    <property type="evidence" value="ECO:0007669"/>
    <property type="project" value="TreeGrafter"/>
</dbReference>
<dbReference type="SUPFAM" id="SSF69572">
    <property type="entry name" value="Activating enzymes of the ubiquitin-like proteins"/>
    <property type="match status" value="1"/>
</dbReference>
<reference evidence="3" key="1">
    <citation type="submission" date="2021-02" db="EMBL/GenBank/DDBJ databases">
        <authorList>
            <person name="Nowell W R."/>
        </authorList>
    </citation>
    <scope>NUCLEOTIDE SEQUENCE</scope>
</reference>
<dbReference type="EMBL" id="CAJNOJ010000216">
    <property type="protein sequence ID" value="CAF1300732.1"/>
    <property type="molecule type" value="Genomic_DNA"/>
</dbReference>